<comment type="similarity">
    <text evidence="2 10 12">Belongs to the GrpE family.</text>
</comment>
<dbReference type="Pfam" id="PF01025">
    <property type="entry name" value="GrpE"/>
    <property type="match status" value="1"/>
</dbReference>
<name>A0A402CQE5_9BACT</name>
<dbReference type="PANTHER" id="PTHR21237:SF23">
    <property type="entry name" value="GRPE PROTEIN HOMOLOG, MITOCHONDRIAL"/>
    <property type="match status" value="1"/>
</dbReference>
<evidence type="ECO:0000256" key="12">
    <source>
        <dbReference type="RuleBase" id="RU004478"/>
    </source>
</evidence>
<evidence type="ECO:0000256" key="9">
    <source>
        <dbReference type="ARBA" id="ARBA00076414"/>
    </source>
</evidence>
<dbReference type="AlphaFoldDB" id="A0A402CQE5"/>
<dbReference type="GO" id="GO:0006457">
    <property type="term" value="P:protein folding"/>
    <property type="evidence" value="ECO:0007669"/>
    <property type="project" value="InterPro"/>
</dbReference>
<dbReference type="GO" id="GO:0005737">
    <property type="term" value="C:cytoplasm"/>
    <property type="evidence" value="ECO:0007669"/>
    <property type="project" value="UniProtKB-SubCell"/>
</dbReference>
<evidence type="ECO:0000256" key="2">
    <source>
        <dbReference type="ARBA" id="ARBA00009054"/>
    </source>
</evidence>
<dbReference type="Proteomes" id="UP000287394">
    <property type="component" value="Chromosome"/>
</dbReference>
<dbReference type="SUPFAM" id="SSF58014">
    <property type="entry name" value="Coiled-coil domain of nucleotide exchange factor GrpE"/>
    <property type="match status" value="1"/>
</dbReference>
<dbReference type="InterPro" id="IPR013805">
    <property type="entry name" value="GrpE_CC"/>
</dbReference>
<proteinExistence type="inferred from homology"/>
<dbReference type="NCBIfam" id="NF010738">
    <property type="entry name" value="PRK14140.1"/>
    <property type="match status" value="1"/>
</dbReference>
<dbReference type="GO" id="GO:0000774">
    <property type="term" value="F:adenyl-nucleotide exchange factor activity"/>
    <property type="evidence" value="ECO:0007669"/>
    <property type="project" value="InterPro"/>
</dbReference>
<organism evidence="13 14">
    <name type="scientific">Capsulimonas corticalis</name>
    <dbReference type="NCBI Taxonomy" id="2219043"/>
    <lineage>
        <taxon>Bacteria</taxon>
        <taxon>Bacillati</taxon>
        <taxon>Armatimonadota</taxon>
        <taxon>Armatimonadia</taxon>
        <taxon>Capsulimonadales</taxon>
        <taxon>Capsulimonadaceae</taxon>
        <taxon>Capsulimonas</taxon>
    </lineage>
</organism>
<evidence type="ECO:0000256" key="4">
    <source>
        <dbReference type="ARBA" id="ARBA00022490"/>
    </source>
</evidence>
<reference evidence="13 14" key="1">
    <citation type="journal article" date="2019" name="Int. J. Syst. Evol. Microbiol.">
        <title>Capsulimonas corticalis gen. nov., sp. nov., an aerobic capsulated bacterium, of a novel bacterial order, Capsulimonadales ord. nov., of the class Armatimonadia of the phylum Armatimonadetes.</title>
        <authorList>
            <person name="Li J."/>
            <person name="Kudo C."/>
            <person name="Tonouchi A."/>
        </authorList>
    </citation>
    <scope>NUCLEOTIDE SEQUENCE [LARGE SCALE GENOMIC DNA]</scope>
    <source>
        <strain evidence="13 14">AX-7</strain>
    </source>
</reference>
<dbReference type="InterPro" id="IPR009012">
    <property type="entry name" value="GrpE_head"/>
</dbReference>
<dbReference type="FunFam" id="2.30.22.10:FF:000001">
    <property type="entry name" value="Protein GrpE"/>
    <property type="match status" value="1"/>
</dbReference>
<dbReference type="GO" id="GO:0051082">
    <property type="term" value="F:unfolded protein binding"/>
    <property type="evidence" value="ECO:0007669"/>
    <property type="project" value="TreeGrafter"/>
</dbReference>
<dbReference type="RefSeq" id="WP_119319607.1">
    <property type="nucleotide sequence ID" value="NZ_AP025739.1"/>
</dbReference>
<keyword evidence="4 10" id="KW-0963">Cytoplasm</keyword>
<dbReference type="InterPro" id="IPR000740">
    <property type="entry name" value="GrpE"/>
</dbReference>
<evidence type="ECO:0000256" key="7">
    <source>
        <dbReference type="ARBA" id="ARBA00053401"/>
    </source>
</evidence>
<evidence type="ECO:0000256" key="1">
    <source>
        <dbReference type="ARBA" id="ARBA00004496"/>
    </source>
</evidence>
<evidence type="ECO:0000313" key="13">
    <source>
        <dbReference type="EMBL" id="BDI32689.1"/>
    </source>
</evidence>
<dbReference type="EMBL" id="AP025739">
    <property type="protein sequence ID" value="BDI32689.1"/>
    <property type="molecule type" value="Genomic_DNA"/>
</dbReference>
<comment type="subunit">
    <text evidence="3 10">Homodimer.</text>
</comment>
<keyword evidence="14" id="KW-1185">Reference proteome</keyword>
<keyword evidence="5 10" id="KW-0346">Stress response</keyword>
<dbReference type="Gene3D" id="2.30.22.10">
    <property type="entry name" value="Head domain of nucleotide exchange factor GrpE"/>
    <property type="match status" value="1"/>
</dbReference>
<evidence type="ECO:0000256" key="5">
    <source>
        <dbReference type="ARBA" id="ARBA00023016"/>
    </source>
</evidence>
<evidence type="ECO:0000256" key="11">
    <source>
        <dbReference type="RuleBase" id="RU000639"/>
    </source>
</evidence>
<dbReference type="CDD" id="cd00446">
    <property type="entry name" value="GrpE"/>
    <property type="match status" value="1"/>
</dbReference>
<gene>
    <name evidence="10 13" type="primary">grpE</name>
    <name evidence="13" type="ORF">CCAX7_47400</name>
</gene>
<comment type="subcellular location">
    <subcellularLocation>
        <location evidence="1 10">Cytoplasm</location>
    </subcellularLocation>
</comment>
<dbReference type="PRINTS" id="PR00773">
    <property type="entry name" value="GRPEPROTEIN"/>
</dbReference>
<dbReference type="OrthoDB" id="9812586at2"/>
<sequence length="243" mass="26544">MAEKIHKIKVNATHDDLDESFDAAGAHSIPEDEVDSRAPIDLNAPVGLEDALAGVHGMESDSDDEDDRGVIDLDATIPSTPKAEAAAPSGASRDEVEALKAQAATANENYLRALADLQNFRRRGEEERLRIIRDGNEKLLKELLPVLDDFDLAANAAKQSESYEQLANGVDAILRKFRETLQKQGVEAIAAVGEKFDPDLHEAVMLDEDSEQEDETVTAELRKGYTMNGRVIRPTLVKVAKNS</sequence>
<dbReference type="PROSITE" id="PS01071">
    <property type="entry name" value="GRPE"/>
    <property type="match status" value="1"/>
</dbReference>
<protein>
    <recommendedName>
        <fullName evidence="8 10">Protein GrpE</fullName>
    </recommendedName>
    <alternativeName>
        <fullName evidence="9 10">HSP-70 cofactor</fullName>
    </alternativeName>
</protein>
<evidence type="ECO:0000256" key="10">
    <source>
        <dbReference type="HAMAP-Rule" id="MF_01151"/>
    </source>
</evidence>
<evidence type="ECO:0000256" key="8">
    <source>
        <dbReference type="ARBA" id="ARBA00072274"/>
    </source>
</evidence>
<keyword evidence="6 10" id="KW-0143">Chaperone</keyword>
<dbReference type="KEGG" id="ccot:CCAX7_47400"/>
<dbReference type="FunCoup" id="A0A402CQE5">
    <property type="interactions" value="461"/>
</dbReference>
<evidence type="ECO:0000256" key="3">
    <source>
        <dbReference type="ARBA" id="ARBA00011738"/>
    </source>
</evidence>
<dbReference type="Gene3D" id="3.90.20.20">
    <property type="match status" value="1"/>
</dbReference>
<evidence type="ECO:0000256" key="6">
    <source>
        <dbReference type="ARBA" id="ARBA00023186"/>
    </source>
</evidence>
<evidence type="ECO:0000313" key="14">
    <source>
        <dbReference type="Proteomes" id="UP000287394"/>
    </source>
</evidence>
<accession>A0A402CQE5</accession>
<dbReference type="GO" id="GO:0051087">
    <property type="term" value="F:protein-folding chaperone binding"/>
    <property type="evidence" value="ECO:0007669"/>
    <property type="project" value="InterPro"/>
</dbReference>
<comment type="function">
    <text evidence="7 10 11">Participates actively in the response to hyperosmotic and heat shock by preventing the aggregation of stress-denatured proteins, in association with DnaK and GrpE. It is the nucleotide exchange factor for DnaK and may function as a thermosensor. Unfolded proteins bind initially to DnaJ; upon interaction with the DnaJ-bound protein, DnaK hydrolyzes its bound ATP, resulting in the formation of a stable complex. GrpE releases ADP from DnaK; ATP binding to DnaK triggers the release of the substrate protein, thus completing the reaction cycle. Several rounds of ATP-dependent interactions between DnaJ, DnaK and GrpE are required for fully efficient folding.</text>
</comment>
<dbReference type="HAMAP" id="MF_01151">
    <property type="entry name" value="GrpE"/>
    <property type="match status" value="1"/>
</dbReference>
<dbReference type="PANTHER" id="PTHR21237">
    <property type="entry name" value="GRPE PROTEIN"/>
    <property type="match status" value="1"/>
</dbReference>
<dbReference type="GO" id="GO:0042803">
    <property type="term" value="F:protein homodimerization activity"/>
    <property type="evidence" value="ECO:0007669"/>
    <property type="project" value="InterPro"/>
</dbReference>
<dbReference type="SUPFAM" id="SSF51064">
    <property type="entry name" value="Head domain of nucleotide exchange factor GrpE"/>
    <property type="match status" value="1"/>
</dbReference>